<name>A0A381NEZ6_9ZZZZ</name>
<reference evidence="1" key="1">
    <citation type="submission" date="2018-05" db="EMBL/GenBank/DDBJ databases">
        <authorList>
            <person name="Lanie J.A."/>
            <person name="Ng W.-L."/>
            <person name="Kazmierczak K.M."/>
            <person name="Andrzejewski T.M."/>
            <person name="Davidsen T.M."/>
            <person name="Wayne K.J."/>
            <person name="Tettelin H."/>
            <person name="Glass J.I."/>
            <person name="Rusch D."/>
            <person name="Podicherti R."/>
            <person name="Tsui H.-C.T."/>
            <person name="Winkler M.E."/>
        </authorList>
    </citation>
    <scope>NUCLEOTIDE SEQUENCE</scope>
</reference>
<dbReference type="EMBL" id="UINC01000317">
    <property type="protein sequence ID" value="SUZ53170.1"/>
    <property type="molecule type" value="Genomic_DNA"/>
</dbReference>
<accession>A0A381NEZ6</accession>
<sequence>VFDPFNWWPIENLVGKPCTPENVSPRCTGKINFF</sequence>
<proteinExistence type="predicted"/>
<dbReference type="AlphaFoldDB" id="A0A381NEZ6"/>
<protein>
    <submittedName>
        <fullName evidence="1">Uncharacterized protein</fullName>
    </submittedName>
</protein>
<organism evidence="1">
    <name type="scientific">marine metagenome</name>
    <dbReference type="NCBI Taxonomy" id="408172"/>
    <lineage>
        <taxon>unclassified sequences</taxon>
        <taxon>metagenomes</taxon>
        <taxon>ecological metagenomes</taxon>
    </lineage>
</organism>
<evidence type="ECO:0000313" key="1">
    <source>
        <dbReference type="EMBL" id="SUZ53170.1"/>
    </source>
</evidence>
<gene>
    <name evidence="1" type="ORF">METZ01_LOCUS6024</name>
</gene>
<feature type="non-terminal residue" evidence="1">
    <location>
        <position position="1"/>
    </location>
</feature>